<dbReference type="Proteomes" id="UP000076715">
    <property type="component" value="Unassembled WGS sequence"/>
</dbReference>
<dbReference type="InterPro" id="IPR015424">
    <property type="entry name" value="PyrdxlP-dep_Trfase"/>
</dbReference>
<feature type="domain" description="Aminotransferase class I/classII large" evidence="1">
    <location>
        <begin position="50"/>
        <end position="353"/>
    </location>
</feature>
<dbReference type="PANTHER" id="PTHR43510:SF1">
    <property type="entry name" value="AMINOTRANSFERASE FUNCTION, HYPOTHETICAL (EUROFUNG)"/>
    <property type="match status" value="1"/>
</dbReference>
<comment type="caution">
    <text evidence="2">The sequence shown here is derived from an EMBL/GenBank/DDBJ whole genome shotgun (WGS) entry which is preliminary data.</text>
</comment>
<dbReference type="PANTHER" id="PTHR43510">
    <property type="entry name" value="AMINOTRANSFERASE FUNCTION, HYPOTHETICAL (EUROFUNG)"/>
    <property type="match status" value="1"/>
</dbReference>
<dbReference type="EMBL" id="LQRT01000016">
    <property type="protein sequence ID" value="KZS40145.1"/>
    <property type="molecule type" value="Genomic_DNA"/>
</dbReference>
<dbReference type="RefSeq" id="WP_066314842.1">
    <property type="nucleotide sequence ID" value="NZ_LQRT01000016.1"/>
</dbReference>
<dbReference type="AlphaFoldDB" id="A0A162ZZ11"/>
<keyword evidence="3" id="KW-1185">Reference proteome</keyword>
<accession>A0A162ZZ11</accession>
<dbReference type="Gene3D" id="3.40.640.10">
    <property type="entry name" value="Type I PLP-dependent aspartate aminotransferase-like (Major domain)"/>
    <property type="match status" value="1"/>
</dbReference>
<sequence length="374" mass="43092">MNIKPFKLERYYTIHEFSAKYSLCNSDCEAMTIKELLSLEKGATDKFHNLWLGYTETKGHPRLRKEISNIYTKVTSEDVLVCTGAQEPIFLFSQANLKSQDEIIVQSPCYQSLHSVPESIGCKIQKWNVKYVNNIPTFDLEELKKMVTSKTKAIYLNTPHNPTGFHFSKEEQLAIVEIARTHNIIIFCDEVYRELEHKSEYTIPAFADIYENGVSVGVMSKTYGLPGLRIGWIASRNSKIIENIAIFKEYTTICNAGPSEFLAEVALRNRNKILERNLNIVHENLPLFDRFFETYQDLFSWYKPNAGPIAFVKMKFDTEDMNFAQTVLHKQSVLLLPSSIYDLQGYFRIGFGRTTIPEALKQFEVFVIQNLLKA</sequence>
<gene>
    <name evidence="2" type="ORF">AWE51_25215</name>
</gene>
<reference evidence="2 3" key="1">
    <citation type="submission" date="2016-01" db="EMBL/GenBank/DDBJ databases">
        <title>The draft genome sequence of Aquimarina sp. RZW4-3-2.</title>
        <authorList>
            <person name="Wang Y."/>
        </authorList>
    </citation>
    <scope>NUCLEOTIDE SEQUENCE [LARGE SCALE GENOMIC DNA]</scope>
    <source>
        <strain evidence="2 3">RZW4-3-2</strain>
    </source>
</reference>
<dbReference type="STRING" id="1642818.AWE51_25215"/>
<name>A0A162ZZ11_9FLAO</name>
<dbReference type="InterPro" id="IPR015421">
    <property type="entry name" value="PyrdxlP-dep_Trfase_major"/>
</dbReference>
<dbReference type="Gene3D" id="3.90.1150.10">
    <property type="entry name" value="Aspartate Aminotransferase, domain 1"/>
    <property type="match status" value="1"/>
</dbReference>
<evidence type="ECO:0000313" key="2">
    <source>
        <dbReference type="EMBL" id="KZS40145.1"/>
    </source>
</evidence>
<proteinExistence type="predicted"/>
<protein>
    <submittedName>
        <fullName evidence="2">Aminotransferase</fullName>
    </submittedName>
</protein>
<dbReference type="InterPro" id="IPR015422">
    <property type="entry name" value="PyrdxlP-dep_Trfase_small"/>
</dbReference>
<dbReference type="CDD" id="cd00609">
    <property type="entry name" value="AAT_like"/>
    <property type="match status" value="1"/>
</dbReference>
<dbReference type="SUPFAM" id="SSF53383">
    <property type="entry name" value="PLP-dependent transferases"/>
    <property type="match status" value="1"/>
</dbReference>
<dbReference type="Pfam" id="PF00155">
    <property type="entry name" value="Aminotran_1_2"/>
    <property type="match status" value="1"/>
</dbReference>
<keyword evidence="2" id="KW-0032">Aminotransferase</keyword>
<organism evidence="2 3">
    <name type="scientific">Aquimarina aggregata</name>
    <dbReference type="NCBI Taxonomy" id="1642818"/>
    <lineage>
        <taxon>Bacteria</taxon>
        <taxon>Pseudomonadati</taxon>
        <taxon>Bacteroidota</taxon>
        <taxon>Flavobacteriia</taxon>
        <taxon>Flavobacteriales</taxon>
        <taxon>Flavobacteriaceae</taxon>
        <taxon>Aquimarina</taxon>
    </lineage>
</organism>
<dbReference type="GO" id="GO:0008483">
    <property type="term" value="F:transaminase activity"/>
    <property type="evidence" value="ECO:0007669"/>
    <property type="project" value="UniProtKB-KW"/>
</dbReference>
<keyword evidence="2" id="KW-0808">Transferase</keyword>
<dbReference type="OrthoDB" id="594134at2"/>
<evidence type="ECO:0000259" key="1">
    <source>
        <dbReference type="Pfam" id="PF00155"/>
    </source>
</evidence>
<evidence type="ECO:0000313" key="3">
    <source>
        <dbReference type="Proteomes" id="UP000076715"/>
    </source>
</evidence>
<dbReference type="GO" id="GO:0030170">
    <property type="term" value="F:pyridoxal phosphate binding"/>
    <property type="evidence" value="ECO:0007669"/>
    <property type="project" value="InterPro"/>
</dbReference>
<dbReference type="InterPro" id="IPR004839">
    <property type="entry name" value="Aminotransferase_I/II_large"/>
</dbReference>